<dbReference type="SUPFAM" id="SSF69695">
    <property type="entry name" value="SRP19"/>
    <property type="match status" value="1"/>
</dbReference>
<dbReference type="Proteomes" id="UP001338582">
    <property type="component" value="Chromosome 6"/>
</dbReference>
<keyword evidence="5" id="KW-0687">Ribonucleoprotein</keyword>
<dbReference type="KEGG" id="asau:88175737"/>
<dbReference type="Gene3D" id="3.30.56.30">
    <property type="entry name" value="Signal recognition particle, SRP19-like subunit"/>
    <property type="match status" value="1"/>
</dbReference>
<comment type="similarity">
    <text evidence="2">Belongs to the SRP19 family.</text>
</comment>
<evidence type="ECO:0000256" key="2">
    <source>
        <dbReference type="ARBA" id="ARBA00008910"/>
    </source>
</evidence>
<feature type="region of interest" description="Disordered" evidence="8">
    <location>
        <begin position="242"/>
        <end position="268"/>
    </location>
</feature>
<accession>A0AAX4HFG9</accession>
<dbReference type="FunFam" id="3.30.56.30:FF:000003">
    <property type="entry name" value="Signal recognition particle SEC65 subunit"/>
    <property type="match status" value="1"/>
</dbReference>
<evidence type="ECO:0000256" key="8">
    <source>
        <dbReference type="SAM" id="MobiDB-lite"/>
    </source>
</evidence>
<comment type="function">
    <text evidence="6">Signal-recognition-particle assembly has a crucial role in targeting secretory proteins to the rough endoplasmic reticulum membrane. It must be involved intimately in the translocation of a wide variety of protein substrates.</text>
</comment>
<dbReference type="GO" id="GO:0005786">
    <property type="term" value="C:signal recognition particle, endoplasmic reticulum targeting"/>
    <property type="evidence" value="ECO:0007669"/>
    <property type="project" value="UniProtKB-KW"/>
</dbReference>
<reference evidence="9 10" key="1">
    <citation type="submission" date="2023-10" db="EMBL/GenBank/DDBJ databases">
        <title>Draft Genome Sequence of Candida saopaulonensis from a very Premature Infant with Sepsis.</title>
        <authorList>
            <person name="Ning Y."/>
            <person name="Dai R."/>
            <person name="Xiao M."/>
            <person name="Xu Y."/>
            <person name="Yan Q."/>
            <person name="Zhang L."/>
        </authorList>
    </citation>
    <scope>NUCLEOTIDE SEQUENCE [LARGE SCALE GENOMIC DNA]</scope>
    <source>
        <strain evidence="9 10">19XY460</strain>
    </source>
</reference>
<name>A0AAX4HFG9_9ASCO</name>
<keyword evidence="4" id="KW-0733">Signal recognition particle</keyword>
<protein>
    <recommendedName>
        <fullName evidence="7">Signal recognition particle SEC65 subunit</fullName>
    </recommendedName>
</protein>
<evidence type="ECO:0000256" key="7">
    <source>
        <dbReference type="ARBA" id="ARBA00068261"/>
    </source>
</evidence>
<dbReference type="PANTHER" id="PTHR17453:SF0">
    <property type="entry name" value="SIGNAL RECOGNITION PARTICLE 19 KDA PROTEIN"/>
    <property type="match status" value="1"/>
</dbReference>
<keyword evidence="3" id="KW-0963">Cytoplasm</keyword>
<keyword evidence="10" id="KW-1185">Reference proteome</keyword>
<evidence type="ECO:0000256" key="6">
    <source>
        <dbReference type="ARBA" id="ARBA00060225"/>
    </source>
</evidence>
<dbReference type="Pfam" id="PF01922">
    <property type="entry name" value="SRP19"/>
    <property type="match status" value="1"/>
</dbReference>
<feature type="compositionally biased region" description="Basic residues" evidence="8">
    <location>
        <begin position="257"/>
        <end position="268"/>
    </location>
</feature>
<dbReference type="RefSeq" id="XP_062879674.1">
    <property type="nucleotide sequence ID" value="XM_063023604.1"/>
</dbReference>
<evidence type="ECO:0000256" key="5">
    <source>
        <dbReference type="ARBA" id="ARBA00023274"/>
    </source>
</evidence>
<evidence type="ECO:0000313" key="9">
    <source>
        <dbReference type="EMBL" id="WPK27296.1"/>
    </source>
</evidence>
<dbReference type="EMBL" id="CP138899">
    <property type="protein sequence ID" value="WPK27296.1"/>
    <property type="molecule type" value="Genomic_DNA"/>
</dbReference>
<dbReference type="GeneID" id="88175737"/>
<organism evidence="9 10">
    <name type="scientific">Australozyma saopauloensis</name>
    <dbReference type="NCBI Taxonomy" id="291208"/>
    <lineage>
        <taxon>Eukaryota</taxon>
        <taxon>Fungi</taxon>
        <taxon>Dikarya</taxon>
        <taxon>Ascomycota</taxon>
        <taxon>Saccharomycotina</taxon>
        <taxon>Pichiomycetes</taxon>
        <taxon>Metschnikowiaceae</taxon>
        <taxon>Australozyma</taxon>
    </lineage>
</organism>
<evidence type="ECO:0000256" key="1">
    <source>
        <dbReference type="ARBA" id="ARBA00004496"/>
    </source>
</evidence>
<sequence length="268" mass="30277">MSKRPVLEEVDDDDIDNMDMDIAQFDPSLRTPIAPINKPVITRSQDSEPNLPLFPPQTAQPELDLARGDASKEIINSTKFSEEEKSEIKKMQLIYPCYFDANRTHKEGRRVSQELAVENPIAKTIVDCCRLLQLPAILELDKSHPQDFGNPGRVRVCLKEDGESVASEYRTKRALFNEISRYLKLHPTTLASVGKNLGLPIPAEYEQGFEAEELPKVKGFRMNTIVPVHLNLTMKHPMTKQIYEPEPDAPAPPKPVKAPKKKVMKIRG</sequence>
<dbReference type="GO" id="GO:0008312">
    <property type="term" value="F:7S RNA binding"/>
    <property type="evidence" value="ECO:0007669"/>
    <property type="project" value="InterPro"/>
</dbReference>
<comment type="subcellular location">
    <subcellularLocation>
        <location evidence="1">Cytoplasm</location>
    </subcellularLocation>
</comment>
<evidence type="ECO:0000256" key="3">
    <source>
        <dbReference type="ARBA" id="ARBA00022490"/>
    </source>
</evidence>
<gene>
    <name evidence="9" type="ORF">PUMCH_004677</name>
</gene>
<evidence type="ECO:0000256" key="4">
    <source>
        <dbReference type="ARBA" id="ARBA00023135"/>
    </source>
</evidence>
<proteinExistence type="inferred from homology"/>
<evidence type="ECO:0000313" key="10">
    <source>
        <dbReference type="Proteomes" id="UP001338582"/>
    </source>
</evidence>
<dbReference type="GO" id="GO:0006617">
    <property type="term" value="P:SRP-dependent cotranslational protein targeting to membrane, signal sequence recognition"/>
    <property type="evidence" value="ECO:0007669"/>
    <property type="project" value="TreeGrafter"/>
</dbReference>
<dbReference type="InterPro" id="IPR036521">
    <property type="entry name" value="SRP19-like_sf"/>
</dbReference>
<dbReference type="PANTHER" id="PTHR17453">
    <property type="entry name" value="SIGNAL RECOGNITION PARTICLE 19 KD PROTEIN"/>
    <property type="match status" value="1"/>
</dbReference>
<dbReference type="AlphaFoldDB" id="A0AAX4HFG9"/>
<dbReference type="InterPro" id="IPR002778">
    <property type="entry name" value="Signal_recog_particle_SRP19"/>
</dbReference>